<dbReference type="EMBL" id="JAYGIM010000001">
    <property type="protein sequence ID" value="MEA5425393.1"/>
    <property type="molecule type" value="Genomic_DNA"/>
</dbReference>
<evidence type="ECO:0000313" key="1">
    <source>
        <dbReference type="EMBL" id="MEA5425393.1"/>
    </source>
</evidence>
<name>A0ABU5SDN0_9BACT</name>
<evidence type="ECO:0000313" key="2">
    <source>
        <dbReference type="Proteomes" id="UP001302222"/>
    </source>
</evidence>
<dbReference type="RefSeq" id="WP_323255550.1">
    <property type="nucleotide sequence ID" value="NZ_JAYGIM010000001.1"/>
</dbReference>
<organism evidence="1 2">
    <name type="scientific">Arcicella lustrica</name>
    <dbReference type="NCBI Taxonomy" id="2984196"/>
    <lineage>
        <taxon>Bacteria</taxon>
        <taxon>Pseudomonadati</taxon>
        <taxon>Bacteroidota</taxon>
        <taxon>Cytophagia</taxon>
        <taxon>Cytophagales</taxon>
        <taxon>Flectobacillaceae</taxon>
        <taxon>Arcicella</taxon>
    </lineage>
</organism>
<accession>A0ABU5SDN0</accession>
<gene>
    <name evidence="1" type="ORF">VB798_02335</name>
</gene>
<protein>
    <submittedName>
        <fullName evidence="1">Uncharacterized protein</fullName>
    </submittedName>
</protein>
<keyword evidence="2" id="KW-1185">Reference proteome</keyword>
<sequence>MGYTGSNYNGKLTALEISKLVKNDILNEYPDIDISVNKKSFSNGWSLRVEIKDCGFKPFKPDYNGWDSFWYQEHPNESYFNKKAEDLLNTCKNIVESYNYDNSDTMTDYFDVFFYSSVKFDLDTHILLYLKESSWAETLIRNNSELVKWAKNRLEKNKTKEKIPKWKTALLKFENKLKTL</sequence>
<comment type="caution">
    <text evidence="1">The sequence shown here is derived from an EMBL/GenBank/DDBJ whole genome shotgun (WGS) entry which is preliminary data.</text>
</comment>
<proteinExistence type="predicted"/>
<dbReference type="Proteomes" id="UP001302222">
    <property type="component" value="Unassembled WGS sequence"/>
</dbReference>
<reference evidence="1 2" key="1">
    <citation type="submission" date="2023-12" db="EMBL/GenBank/DDBJ databases">
        <title>Novel species of the genus Arcicella isolated from rivers.</title>
        <authorList>
            <person name="Lu H."/>
        </authorList>
    </citation>
    <scope>NUCLEOTIDE SEQUENCE [LARGE SCALE GENOMIC DNA]</scope>
    <source>
        <strain evidence="1 2">DC25W</strain>
    </source>
</reference>